<dbReference type="EMBL" id="ASHM01053753">
    <property type="protein sequence ID" value="PNX87405.1"/>
    <property type="molecule type" value="Genomic_DNA"/>
</dbReference>
<reference evidence="1 2" key="2">
    <citation type="journal article" date="2017" name="Front. Plant Sci.">
        <title>Gene Classification and Mining of Molecular Markers Useful in Red Clover (Trifolium pratense) Breeding.</title>
        <authorList>
            <person name="Istvanek J."/>
            <person name="Dluhosova J."/>
            <person name="Dluhos P."/>
            <person name="Patkova L."/>
            <person name="Nedelnik J."/>
            <person name="Repkova J."/>
        </authorList>
    </citation>
    <scope>NUCLEOTIDE SEQUENCE [LARGE SCALE GENOMIC DNA]</scope>
    <source>
        <strain evidence="2">cv. Tatra</strain>
        <tissue evidence="1">Young leaves</tissue>
    </source>
</reference>
<comment type="caution">
    <text evidence="1">The sequence shown here is derived from an EMBL/GenBank/DDBJ whole genome shotgun (WGS) entry which is preliminary data.</text>
</comment>
<protein>
    <submittedName>
        <fullName evidence="1">Uncharacterized protein</fullName>
    </submittedName>
</protein>
<organism evidence="1 2">
    <name type="scientific">Trifolium pratense</name>
    <name type="common">Red clover</name>
    <dbReference type="NCBI Taxonomy" id="57577"/>
    <lineage>
        <taxon>Eukaryota</taxon>
        <taxon>Viridiplantae</taxon>
        <taxon>Streptophyta</taxon>
        <taxon>Embryophyta</taxon>
        <taxon>Tracheophyta</taxon>
        <taxon>Spermatophyta</taxon>
        <taxon>Magnoliopsida</taxon>
        <taxon>eudicotyledons</taxon>
        <taxon>Gunneridae</taxon>
        <taxon>Pentapetalae</taxon>
        <taxon>rosids</taxon>
        <taxon>fabids</taxon>
        <taxon>Fabales</taxon>
        <taxon>Fabaceae</taxon>
        <taxon>Papilionoideae</taxon>
        <taxon>50 kb inversion clade</taxon>
        <taxon>NPAAA clade</taxon>
        <taxon>Hologalegina</taxon>
        <taxon>IRL clade</taxon>
        <taxon>Trifolieae</taxon>
        <taxon>Trifolium</taxon>
    </lineage>
</organism>
<accession>A0A2K3M9F0</accession>
<reference evidence="1 2" key="1">
    <citation type="journal article" date="2014" name="Am. J. Bot.">
        <title>Genome assembly and annotation for red clover (Trifolium pratense; Fabaceae).</title>
        <authorList>
            <person name="Istvanek J."/>
            <person name="Jaros M."/>
            <person name="Krenek A."/>
            <person name="Repkova J."/>
        </authorList>
    </citation>
    <scope>NUCLEOTIDE SEQUENCE [LARGE SCALE GENOMIC DNA]</scope>
    <source>
        <strain evidence="2">cv. Tatra</strain>
        <tissue evidence="1">Young leaves</tissue>
    </source>
</reference>
<sequence>MNAAKNLAAVTASNNSVRRLTICSSNGFYESGTEYRFSSCSASGSEWFPAKCVGQYRVLSRRGDDLL</sequence>
<name>A0A2K3M9F0_TRIPR</name>
<evidence type="ECO:0000313" key="2">
    <source>
        <dbReference type="Proteomes" id="UP000236291"/>
    </source>
</evidence>
<evidence type="ECO:0000313" key="1">
    <source>
        <dbReference type="EMBL" id="PNX87405.1"/>
    </source>
</evidence>
<dbReference type="AlphaFoldDB" id="A0A2K3M9F0"/>
<gene>
    <name evidence="1" type="ORF">L195_g043493</name>
</gene>
<proteinExistence type="predicted"/>
<dbReference type="Proteomes" id="UP000236291">
    <property type="component" value="Unassembled WGS sequence"/>
</dbReference>